<dbReference type="InterPro" id="IPR050942">
    <property type="entry name" value="F-box_BR-signaling"/>
</dbReference>
<dbReference type="STRING" id="81972.D7LQJ2"/>
<reference evidence="3" key="1">
    <citation type="journal article" date="2011" name="Nat. Genet.">
        <title>The Arabidopsis lyrata genome sequence and the basis of rapid genome size change.</title>
        <authorList>
            <person name="Hu T.T."/>
            <person name="Pattyn P."/>
            <person name="Bakker E.G."/>
            <person name="Cao J."/>
            <person name="Cheng J.-F."/>
            <person name="Clark R.M."/>
            <person name="Fahlgren N."/>
            <person name="Fawcett J.A."/>
            <person name="Grimwood J."/>
            <person name="Gundlach H."/>
            <person name="Haberer G."/>
            <person name="Hollister J.D."/>
            <person name="Ossowski S."/>
            <person name="Ottilar R.P."/>
            <person name="Salamov A.A."/>
            <person name="Schneeberger K."/>
            <person name="Spannagl M."/>
            <person name="Wang X."/>
            <person name="Yang L."/>
            <person name="Nasrallah M.E."/>
            <person name="Bergelson J."/>
            <person name="Carrington J.C."/>
            <person name="Gaut B.S."/>
            <person name="Schmutz J."/>
            <person name="Mayer K.F.X."/>
            <person name="Van de Peer Y."/>
            <person name="Grigoriev I.V."/>
            <person name="Nordborg M."/>
            <person name="Weigel D."/>
            <person name="Guo Y.-L."/>
        </authorList>
    </citation>
    <scope>NUCLEOTIDE SEQUENCE [LARGE SCALE GENOMIC DNA]</scope>
    <source>
        <strain evidence="3">cv. MN47</strain>
    </source>
</reference>
<feature type="domain" description="KIB1-4 beta-propeller" evidence="1">
    <location>
        <begin position="40"/>
        <end position="178"/>
    </location>
</feature>
<sequence length="283" mass="32619">MREATSVSMADHIPGTEMMVVGVFWIPEKERFTKKSLFGLSDNSHYVASSGNWFLMVYSCHDFYIFNLFTGKKNSLPSMKYSIRGGKVRFEPSGDYRLYNWGHFVDHFRRIYVSKDTFGCKRSAVLWIDERTGDYFVAWILNNHDFVSGQHIQRNPPTVKKGDDSWWNWNNKWDSKRRIVIQNSGEVLAILSLISEKRVLFYIFKINLESKEWERVYSIGDDEMLIFGHGVTIRAPVPDVGGIKNGCICFVKDDNAVSSILPQVTSHGIVHPMFTPRKLSGVK</sequence>
<dbReference type="AlphaFoldDB" id="D7LQJ2"/>
<gene>
    <name evidence="2" type="ORF">ARALYDRAFT_664260</name>
</gene>
<dbReference type="EMBL" id="GL348717">
    <property type="protein sequence ID" value="EFH51475.1"/>
    <property type="molecule type" value="Genomic_DNA"/>
</dbReference>
<accession>D7LQJ2</accession>
<dbReference type="Gramene" id="Al_scaffold_0005_295">
    <property type="protein sequence ID" value="Al_scaffold_0005_295"/>
    <property type="gene ID" value="Al_scaffold_0005_295"/>
</dbReference>
<evidence type="ECO:0000259" key="1">
    <source>
        <dbReference type="Pfam" id="PF03478"/>
    </source>
</evidence>
<evidence type="ECO:0000313" key="3">
    <source>
        <dbReference type="Proteomes" id="UP000008694"/>
    </source>
</evidence>
<dbReference type="eggNOG" id="ENOG502R32S">
    <property type="taxonomic scope" value="Eukaryota"/>
</dbReference>
<keyword evidence="3" id="KW-1185">Reference proteome</keyword>
<dbReference type="Proteomes" id="UP000008694">
    <property type="component" value="Unassembled WGS sequence"/>
</dbReference>
<dbReference type="PANTHER" id="PTHR44259:SF104">
    <property type="entry name" value="F-BOX ONLY PROTEIN (DUF295)-RELATED"/>
    <property type="match status" value="1"/>
</dbReference>
<dbReference type="Pfam" id="PF03478">
    <property type="entry name" value="Beta-prop_KIB1-4"/>
    <property type="match status" value="1"/>
</dbReference>
<dbReference type="PANTHER" id="PTHR44259">
    <property type="entry name" value="OS07G0183000 PROTEIN-RELATED"/>
    <property type="match status" value="1"/>
</dbReference>
<evidence type="ECO:0000313" key="2">
    <source>
        <dbReference type="EMBL" id="EFH51475.1"/>
    </source>
</evidence>
<name>D7LQJ2_ARALL</name>
<organism evidence="3">
    <name type="scientific">Arabidopsis lyrata subsp. lyrata</name>
    <name type="common">Lyre-leaved rock-cress</name>
    <dbReference type="NCBI Taxonomy" id="81972"/>
    <lineage>
        <taxon>Eukaryota</taxon>
        <taxon>Viridiplantae</taxon>
        <taxon>Streptophyta</taxon>
        <taxon>Embryophyta</taxon>
        <taxon>Tracheophyta</taxon>
        <taxon>Spermatophyta</taxon>
        <taxon>Magnoliopsida</taxon>
        <taxon>eudicotyledons</taxon>
        <taxon>Gunneridae</taxon>
        <taxon>Pentapetalae</taxon>
        <taxon>rosids</taxon>
        <taxon>malvids</taxon>
        <taxon>Brassicales</taxon>
        <taxon>Brassicaceae</taxon>
        <taxon>Camelineae</taxon>
        <taxon>Arabidopsis</taxon>
    </lineage>
</organism>
<dbReference type="InterPro" id="IPR005174">
    <property type="entry name" value="KIB1-4_b-propeller"/>
</dbReference>
<dbReference type="HOGENOM" id="CLU_019286_7_1_1"/>
<proteinExistence type="predicted"/>
<protein>
    <submittedName>
        <fullName evidence="2">Predicted protein</fullName>
    </submittedName>
</protein>